<reference evidence="19 20" key="1">
    <citation type="submission" date="2021-03" db="EMBL/GenBank/DDBJ databases">
        <authorList>
            <person name="Peeters C."/>
        </authorList>
    </citation>
    <scope>NUCLEOTIDE SEQUENCE [LARGE SCALE GENOMIC DNA]</scope>
    <source>
        <strain evidence="19 20">LMG 26411</strain>
    </source>
</reference>
<dbReference type="CDD" id="cd04488">
    <property type="entry name" value="RecG_wedge_OBF"/>
    <property type="match status" value="1"/>
</dbReference>
<dbReference type="Pfam" id="PF17191">
    <property type="entry name" value="RecG_wedge"/>
    <property type="match status" value="1"/>
</dbReference>
<dbReference type="InterPro" id="IPR004609">
    <property type="entry name" value="ATP-dep_DNA_helicase_RecG"/>
</dbReference>
<feature type="region of interest" description="Disordered" evidence="16">
    <location>
        <begin position="1"/>
        <end position="39"/>
    </location>
</feature>
<comment type="catalytic activity">
    <reaction evidence="14 15">
        <text>ATP + H2O = ADP + phosphate + H(+)</text>
        <dbReference type="Rhea" id="RHEA:13065"/>
        <dbReference type="ChEBI" id="CHEBI:15377"/>
        <dbReference type="ChEBI" id="CHEBI:15378"/>
        <dbReference type="ChEBI" id="CHEBI:30616"/>
        <dbReference type="ChEBI" id="CHEBI:43474"/>
        <dbReference type="ChEBI" id="CHEBI:456216"/>
        <dbReference type="EC" id="5.6.2.4"/>
    </reaction>
</comment>
<evidence type="ECO:0000256" key="2">
    <source>
        <dbReference type="ARBA" id="ARBA00017846"/>
    </source>
</evidence>
<organism evidence="19 20">
    <name type="scientific">Cupriavidus numazuensis</name>
    <dbReference type="NCBI Taxonomy" id="221992"/>
    <lineage>
        <taxon>Bacteria</taxon>
        <taxon>Pseudomonadati</taxon>
        <taxon>Pseudomonadota</taxon>
        <taxon>Betaproteobacteria</taxon>
        <taxon>Burkholderiales</taxon>
        <taxon>Burkholderiaceae</taxon>
        <taxon>Cupriavidus</taxon>
    </lineage>
</organism>
<dbReference type="NCBIfam" id="NF008163">
    <property type="entry name" value="PRK10917.1-1"/>
    <property type="match status" value="1"/>
</dbReference>
<dbReference type="GO" id="GO:0016787">
    <property type="term" value="F:hydrolase activity"/>
    <property type="evidence" value="ECO:0007669"/>
    <property type="project" value="UniProtKB-KW"/>
</dbReference>
<keyword evidence="10 15" id="KW-0234">DNA repair</keyword>
<dbReference type="Pfam" id="PF19833">
    <property type="entry name" value="RecG_dom3_C"/>
    <property type="match status" value="1"/>
</dbReference>
<dbReference type="InterPro" id="IPR001650">
    <property type="entry name" value="Helicase_C-like"/>
</dbReference>
<evidence type="ECO:0000256" key="1">
    <source>
        <dbReference type="ARBA" id="ARBA00007504"/>
    </source>
</evidence>
<dbReference type="Pfam" id="PF00271">
    <property type="entry name" value="Helicase_C"/>
    <property type="match status" value="1"/>
</dbReference>
<dbReference type="Pfam" id="PF00270">
    <property type="entry name" value="DEAD"/>
    <property type="match status" value="1"/>
</dbReference>
<evidence type="ECO:0000256" key="5">
    <source>
        <dbReference type="ARBA" id="ARBA00022801"/>
    </source>
</evidence>
<evidence type="ECO:0000256" key="14">
    <source>
        <dbReference type="ARBA" id="ARBA00048988"/>
    </source>
</evidence>
<dbReference type="InterPro" id="IPR045562">
    <property type="entry name" value="RecG_dom3_C"/>
</dbReference>
<accession>A0ABM8TSJ7</accession>
<dbReference type="PANTHER" id="PTHR47964:SF1">
    <property type="entry name" value="ATP-DEPENDENT DNA HELICASE HOMOLOG RECG, CHLOROPLASTIC"/>
    <property type="match status" value="1"/>
</dbReference>
<dbReference type="InterPro" id="IPR012340">
    <property type="entry name" value="NA-bd_OB-fold"/>
</dbReference>
<proteinExistence type="inferred from homology"/>
<dbReference type="InterPro" id="IPR047112">
    <property type="entry name" value="RecG/Mfd"/>
</dbReference>
<dbReference type="SUPFAM" id="SSF50249">
    <property type="entry name" value="Nucleic acid-binding proteins"/>
    <property type="match status" value="1"/>
</dbReference>
<evidence type="ECO:0000256" key="4">
    <source>
        <dbReference type="ARBA" id="ARBA00022763"/>
    </source>
</evidence>
<dbReference type="PROSITE" id="PS51194">
    <property type="entry name" value="HELICASE_CTER"/>
    <property type="match status" value="1"/>
</dbReference>
<keyword evidence="9 15" id="KW-0233">DNA recombination</keyword>
<keyword evidence="11" id="KW-0413">Isomerase</keyword>
<evidence type="ECO:0000256" key="13">
    <source>
        <dbReference type="ARBA" id="ARBA00034808"/>
    </source>
</evidence>
<comment type="function">
    <text evidence="15">Plays a critical role in recombination and DNA repair. Helps process Holliday junction intermediates to mature products by catalyzing branch migration. Has replication fork regression activity, unwinds stalled or blocked replication forks to make a HJ that can be resolved. Has a DNA unwinding activity characteristic of a DNA helicase with 3'-5' polarity.</text>
</comment>
<dbReference type="SMART" id="SM00487">
    <property type="entry name" value="DEXDc"/>
    <property type="match status" value="1"/>
</dbReference>
<comment type="caution">
    <text evidence="19">The sequence shown here is derived from an EMBL/GenBank/DDBJ whole genome shotgun (WGS) entry which is preliminary data.</text>
</comment>
<evidence type="ECO:0000256" key="16">
    <source>
        <dbReference type="SAM" id="MobiDB-lite"/>
    </source>
</evidence>
<keyword evidence="7 15" id="KW-0067">ATP-binding</keyword>
<evidence type="ECO:0000256" key="7">
    <source>
        <dbReference type="ARBA" id="ARBA00022840"/>
    </source>
</evidence>
<dbReference type="SMART" id="SM00490">
    <property type="entry name" value="HELICc"/>
    <property type="match status" value="1"/>
</dbReference>
<evidence type="ECO:0000313" key="19">
    <source>
        <dbReference type="EMBL" id="CAG2159208.1"/>
    </source>
</evidence>
<comment type="catalytic activity">
    <reaction evidence="12 15">
        <text>Couples ATP hydrolysis with the unwinding of duplex DNA by translocating in the 3'-5' direction.</text>
        <dbReference type="EC" id="5.6.2.4"/>
    </reaction>
</comment>
<dbReference type="NCBIfam" id="NF008165">
    <property type="entry name" value="PRK10917.1-3"/>
    <property type="match status" value="1"/>
</dbReference>
<evidence type="ECO:0000256" key="9">
    <source>
        <dbReference type="ARBA" id="ARBA00023172"/>
    </source>
</evidence>
<dbReference type="GO" id="GO:0003678">
    <property type="term" value="F:DNA helicase activity"/>
    <property type="evidence" value="ECO:0007669"/>
    <property type="project" value="UniProtKB-EC"/>
</dbReference>
<keyword evidence="3 15" id="KW-0547">Nucleotide-binding</keyword>
<keyword evidence="6 15" id="KW-0347">Helicase</keyword>
<dbReference type="InterPro" id="IPR011545">
    <property type="entry name" value="DEAD/DEAH_box_helicase_dom"/>
</dbReference>
<dbReference type="InterPro" id="IPR014001">
    <property type="entry name" value="Helicase_ATP-bd"/>
</dbReference>
<sequence length="727" mass="79736">MPGTVTEPTQDKAEASDAAPSAKGKAAGKASGKDAKPSSAVARLAKMGLRRSVDLVLHLPMRYEDETTLMPIAEAIRRSGLGQPAQVEGEVISNEVTFRPRRQLVVKIADDSGELTLRFLNFYGSQTKQMEEGVRLRVRGEVRGGFFGAEMVHPTVRPVVPDEPLPDRLTPVYPATAGISQAYLRKAISGALARTPLPETLPAAVLQGPLAKLKLRPLAECLRLLHTPPPQESEAALADRSHPAWQRIKFDELLAQQISLRRAHEARREKNAPSMPRREDGLLTRFLQALPFRLTGAQQRVVEEIAADMTAQHPMHRLLQGDVGSGKTIVAALAACQAIDAGYQAAIMAPTEILAEQHYRKLSAWLEPLGVPVVWLAGSLKAREKREAVARVESGEARLAIGTHALIQDTVRFARLGLSVVDEQHRFGVAQRLALRGKAGSAEPAQPVQPGPDTVPHQLMMSATPIPRTLAMTYYADLDVSVIDELPPGRTPIVTRLVNDERRDEVIDRIHHAAAEGRQVYWVCPLIEESEALQLQTAVETYETLVAALPDLRVGLVHGRLPPAEKASVMDDFSANRLQVLVATTVIEVGVDVPNASLMVIEHAERFGLAQLHQLRGRVGRGTAESVCLLMYQAPLSPTARERLATMRETTDGFEIARRDLDIRGPGEFLGARQSGEAMLRFADLNTDAWLVEYAQEAAQMMLTRFPEAVETHLSRWLGGREHYLKA</sequence>
<keyword evidence="5 15" id="KW-0378">Hydrolase</keyword>
<dbReference type="CDD" id="cd18811">
    <property type="entry name" value="SF2_C_RecG"/>
    <property type="match status" value="1"/>
</dbReference>
<evidence type="ECO:0000256" key="8">
    <source>
        <dbReference type="ARBA" id="ARBA00023125"/>
    </source>
</evidence>
<evidence type="ECO:0000256" key="6">
    <source>
        <dbReference type="ARBA" id="ARBA00022806"/>
    </source>
</evidence>
<evidence type="ECO:0000313" key="20">
    <source>
        <dbReference type="Proteomes" id="UP000672657"/>
    </source>
</evidence>
<evidence type="ECO:0000256" key="15">
    <source>
        <dbReference type="RuleBase" id="RU363016"/>
    </source>
</evidence>
<evidence type="ECO:0000259" key="18">
    <source>
        <dbReference type="PROSITE" id="PS51194"/>
    </source>
</evidence>
<dbReference type="NCBIfam" id="NF008166">
    <property type="entry name" value="PRK10917.1-4"/>
    <property type="match status" value="1"/>
</dbReference>
<keyword evidence="4 15" id="KW-0227">DNA damage</keyword>
<dbReference type="Proteomes" id="UP000672657">
    <property type="component" value="Unassembled WGS sequence"/>
</dbReference>
<feature type="domain" description="Helicase ATP-binding" evidence="17">
    <location>
        <begin position="308"/>
        <end position="483"/>
    </location>
</feature>
<keyword evidence="20" id="KW-1185">Reference proteome</keyword>
<keyword evidence="8" id="KW-0238">DNA-binding</keyword>
<dbReference type="EMBL" id="CAJPVI010000055">
    <property type="protein sequence ID" value="CAG2159208.1"/>
    <property type="molecule type" value="Genomic_DNA"/>
</dbReference>
<feature type="domain" description="Helicase C-terminal" evidence="18">
    <location>
        <begin position="506"/>
        <end position="662"/>
    </location>
</feature>
<gene>
    <name evidence="19" type="primary">recG</name>
    <name evidence="19" type="ORF">LMG26411_06521</name>
</gene>
<dbReference type="NCBIfam" id="NF008168">
    <property type="entry name" value="PRK10917.2-2"/>
    <property type="match status" value="1"/>
</dbReference>
<dbReference type="PROSITE" id="PS51192">
    <property type="entry name" value="HELICASE_ATP_BIND_1"/>
    <property type="match status" value="1"/>
</dbReference>
<dbReference type="PANTHER" id="PTHR47964">
    <property type="entry name" value="ATP-DEPENDENT DNA HELICASE HOMOLOG RECG, CHLOROPLASTIC"/>
    <property type="match status" value="1"/>
</dbReference>
<name>A0ABM8TSJ7_9BURK</name>
<dbReference type="InterPro" id="IPR027417">
    <property type="entry name" value="P-loop_NTPase"/>
</dbReference>
<dbReference type="SUPFAM" id="SSF52540">
    <property type="entry name" value="P-loop containing nucleoside triphosphate hydrolases"/>
    <property type="match status" value="2"/>
</dbReference>
<dbReference type="NCBIfam" id="TIGR00643">
    <property type="entry name" value="recG"/>
    <property type="match status" value="1"/>
</dbReference>
<dbReference type="CDD" id="cd17992">
    <property type="entry name" value="DEXHc_RecG"/>
    <property type="match status" value="1"/>
</dbReference>
<protein>
    <recommendedName>
        <fullName evidence="2 15">ATP-dependent DNA helicase RecG</fullName>
        <ecNumber evidence="13 15">5.6.2.4</ecNumber>
    </recommendedName>
</protein>
<evidence type="ECO:0000256" key="10">
    <source>
        <dbReference type="ARBA" id="ARBA00023204"/>
    </source>
</evidence>
<comment type="similarity">
    <text evidence="1 15">Belongs to the helicase family. RecG subfamily.</text>
</comment>
<evidence type="ECO:0000256" key="3">
    <source>
        <dbReference type="ARBA" id="ARBA00022741"/>
    </source>
</evidence>
<evidence type="ECO:0000256" key="11">
    <source>
        <dbReference type="ARBA" id="ARBA00023235"/>
    </source>
</evidence>
<dbReference type="EC" id="5.6.2.4" evidence="13 15"/>
<feature type="compositionally biased region" description="Low complexity" evidence="16">
    <location>
        <begin position="16"/>
        <end position="30"/>
    </location>
</feature>
<dbReference type="Gene3D" id="3.40.50.300">
    <property type="entry name" value="P-loop containing nucleotide triphosphate hydrolases"/>
    <property type="match status" value="2"/>
</dbReference>
<evidence type="ECO:0000256" key="12">
    <source>
        <dbReference type="ARBA" id="ARBA00034617"/>
    </source>
</evidence>
<dbReference type="InterPro" id="IPR033454">
    <property type="entry name" value="RecG_wedge"/>
</dbReference>
<dbReference type="RefSeq" id="WP_211957342.1">
    <property type="nucleotide sequence ID" value="NZ_CAJPVI010000055.1"/>
</dbReference>
<evidence type="ECO:0000259" key="17">
    <source>
        <dbReference type="PROSITE" id="PS51192"/>
    </source>
</evidence>